<dbReference type="InterPro" id="IPR025944">
    <property type="entry name" value="Sigma_54_int_dom_CS"/>
</dbReference>
<dbReference type="PROSITE" id="PS50112">
    <property type="entry name" value="PAS"/>
    <property type="match status" value="2"/>
</dbReference>
<dbReference type="Gene3D" id="1.10.10.60">
    <property type="entry name" value="Homeodomain-like"/>
    <property type="match status" value="1"/>
</dbReference>
<dbReference type="SMART" id="SM00382">
    <property type="entry name" value="AAA"/>
    <property type="match status" value="1"/>
</dbReference>
<dbReference type="STRING" id="1305675.BFG57_10215"/>
<evidence type="ECO:0000256" key="4">
    <source>
        <dbReference type="ARBA" id="ARBA00023125"/>
    </source>
</evidence>
<dbReference type="Pfam" id="PF02954">
    <property type="entry name" value="HTH_8"/>
    <property type="match status" value="1"/>
</dbReference>
<dbReference type="PANTHER" id="PTHR32071">
    <property type="entry name" value="TRANSCRIPTIONAL REGULATORY PROTEIN"/>
    <property type="match status" value="1"/>
</dbReference>
<evidence type="ECO:0000259" key="8">
    <source>
        <dbReference type="PROSITE" id="PS50112"/>
    </source>
</evidence>
<dbReference type="Pfam" id="PF00158">
    <property type="entry name" value="Sigma54_activat"/>
    <property type="match status" value="1"/>
</dbReference>
<dbReference type="GO" id="GO:0006355">
    <property type="term" value="P:regulation of DNA-templated transcription"/>
    <property type="evidence" value="ECO:0007669"/>
    <property type="project" value="InterPro"/>
</dbReference>
<keyword evidence="2" id="KW-0067">ATP-binding</keyword>
<dbReference type="SMART" id="SM00091">
    <property type="entry name" value="PAS"/>
    <property type="match status" value="2"/>
</dbReference>
<dbReference type="InterPro" id="IPR003593">
    <property type="entry name" value="AAA+_ATPase"/>
</dbReference>
<dbReference type="PROSITE" id="PS51371">
    <property type="entry name" value="CBS"/>
    <property type="match status" value="2"/>
</dbReference>
<dbReference type="SUPFAM" id="SSF52540">
    <property type="entry name" value="P-loop containing nucleoside triphosphate hydrolases"/>
    <property type="match status" value="1"/>
</dbReference>
<dbReference type="InterPro" id="IPR035965">
    <property type="entry name" value="PAS-like_dom_sf"/>
</dbReference>
<evidence type="ECO:0000313" key="10">
    <source>
        <dbReference type="EMBL" id="OEH94011.1"/>
    </source>
</evidence>
<feature type="domain" description="PAS" evidence="8">
    <location>
        <begin position="129"/>
        <end position="173"/>
    </location>
</feature>
<dbReference type="GO" id="GO:0005524">
    <property type="term" value="F:ATP binding"/>
    <property type="evidence" value="ECO:0007669"/>
    <property type="project" value="UniProtKB-KW"/>
</dbReference>
<dbReference type="Pfam" id="PF00571">
    <property type="entry name" value="CBS"/>
    <property type="match status" value="2"/>
</dbReference>
<accession>A0A1E5LIW9</accession>
<dbReference type="InterPro" id="IPR002197">
    <property type="entry name" value="HTH_Fis"/>
</dbReference>
<evidence type="ECO:0000313" key="11">
    <source>
        <dbReference type="Proteomes" id="UP000095209"/>
    </source>
</evidence>
<dbReference type="CDD" id="cd00009">
    <property type="entry name" value="AAA"/>
    <property type="match status" value="1"/>
</dbReference>
<dbReference type="SUPFAM" id="SSF46689">
    <property type="entry name" value="Homeodomain-like"/>
    <property type="match status" value="1"/>
</dbReference>
<dbReference type="CDD" id="cd02205">
    <property type="entry name" value="CBS_pair_SF"/>
    <property type="match status" value="1"/>
</dbReference>
<dbReference type="Gene3D" id="1.10.8.60">
    <property type="match status" value="1"/>
</dbReference>
<dbReference type="SMART" id="SM00116">
    <property type="entry name" value="CBS"/>
    <property type="match status" value="2"/>
</dbReference>
<reference evidence="10 11" key="1">
    <citation type="submission" date="2016-08" db="EMBL/GenBank/DDBJ databases">
        <title>Genome of Bacillus solimangrovi GH2-4.</title>
        <authorList>
            <person name="Lim S."/>
            <person name="Kim B.-C."/>
        </authorList>
    </citation>
    <scope>NUCLEOTIDE SEQUENCE [LARGE SCALE GENOMIC DNA]</scope>
    <source>
        <strain evidence="10 11">GH2-4</strain>
    </source>
</reference>
<protein>
    <submittedName>
        <fullName evidence="10">Sigma-54-dependent Fis family transcriptional regulator</fullName>
    </submittedName>
</protein>
<dbReference type="PROSITE" id="PS00676">
    <property type="entry name" value="SIGMA54_INTERACT_2"/>
    <property type="match status" value="1"/>
</dbReference>
<proteinExistence type="predicted"/>
<dbReference type="Pfam" id="PF13188">
    <property type="entry name" value="PAS_8"/>
    <property type="match status" value="1"/>
</dbReference>
<dbReference type="Proteomes" id="UP000095209">
    <property type="component" value="Unassembled WGS sequence"/>
</dbReference>
<dbReference type="PROSITE" id="PS00675">
    <property type="entry name" value="SIGMA54_INTERACT_1"/>
    <property type="match status" value="1"/>
</dbReference>
<dbReference type="NCBIfam" id="TIGR00229">
    <property type="entry name" value="sensory_box"/>
    <property type="match status" value="1"/>
</dbReference>
<name>A0A1E5LIW9_9BACI</name>
<keyword evidence="4" id="KW-0238">DNA-binding</keyword>
<evidence type="ECO:0000256" key="5">
    <source>
        <dbReference type="ARBA" id="ARBA00023163"/>
    </source>
</evidence>
<dbReference type="PROSITE" id="PS50045">
    <property type="entry name" value="SIGMA54_INTERACT_4"/>
    <property type="match status" value="1"/>
</dbReference>
<feature type="domain" description="Sigma-54 factor interaction" evidence="7">
    <location>
        <begin position="373"/>
        <end position="603"/>
    </location>
</feature>
<dbReference type="InterPro" id="IPR000014">
    <property type="entry name" value="PAS"/>
</dbReference>
<dbReference type="AlphaFoldDB" id="A0A1E5LIW9"/>
<keyword evidence="11" id="KW-1185">Reference proteome</keyword>
<dbReference type="InterPro" id="IPR025943">
    <property type="entry name" value="Sigma_54_int_dom_ATP-bd_2"/>
</dbReference>
<evidence type="ECO:0000256" key="1">
    <source>
        <dbReference type="ARBA" id="ARBA00022741"/>
    </source>
</evidence>
<feature type="domain" description="CBS" evidence="9">
    <location>
        <begin position="8"/>
        <end position="64"/>
    </location>
</feature>
<evidence type="ECO:0000259" key="7">
    <source>
        <dbReference type="PROSITE" id="PS50045"/>
    </source>
</evidence>
<organism evidence="10 11">
    <name type="scientific">Bacillus solimangrovi</name>
    <dbReference type="NCBI Taxonomy" id="1305675"/>
    <lineage>
        <taxon>Bacteria</taxon>
        <taxon>Bacillati</taxon>
        <taxon>Bacillota</taxon>
        <taxon>Bacilli</taxon>
        <taxon>Bacillales</taxon>
        <taxon>Bacillaceae</taxon>
        <taxon>Bacillus</taxon>
    </lineage>
</organism>
<dbReference type="InterPro" id="IPR046342">
    <property type="entry name" value="CBS_dom_sf"/>
</dbReference>
<dbReference type="InterPro" id="IPR000644">
    <property type="entry name" value="CBS_dom"/>
</dbReference>
<evidence type="ECO:0000256" key="6">
    <source>
        <dbReference type="PROSITE-ProRule" id="PRU00703"/>
    </source>
</evidence>
<dbReference type="InterPro" id="IPR013767">
    <property type="entry name" value="PAS_fold"/>
</dbReference>
<dbReference type="Pfam" id="PF25601">
    <property type="entry name" value="AAA_lid_14"/>
    <property type="match status" value="1"/>
</dbReference>
<dbReference type="Pfam" id="PF00989">
    <property type="entry name" value="PAS"/>
    <property type="match status" value="1"/>
</dbReference>
<evidence type="ECO:0000256" key="2">
    <source>
        <dbReference type="ARBA" id="ARBA00022840"/>
    </source>
</evidence>
<dbReference type="PROSITE" id="PS00688">
    <property type="entry name" value="SIGMA54_INTERACT_3"/>
    <property type="match status" value="1"/>
</dbReference>
<dbReference type="SUPFAM" id="SSF54631">
    <property type="entry name" value="CBS-domain pair"/>
    <property type="match status" value="1"/>
</dbReference>
<dbReference type="Gene3D" id="3.30.450.20">
    <property type="entry name" value="PAS domain"/>
    <property type="match status" value="2"/>
</dbReference>
<dbReference type="FunFam" id="3.40.50.300:FF:000006">
    <property type="entry name" value="DNA-binding transcriptional regulator NtrC"/>
    <property type="match status" value="1"/>
</dbReference>
<dbReference type="InterPro" id="IPR002078">
    <property type="entry name" value="Sigma_54_int"/>
</dbReference>
<dbReference type="Gene3D" id="3.10.580.10">
    <property type="entry name" value="CBS-domain"/>
    <property type="match status" value="1"/>
</dbReference>
<dbReference type="Gene3D" id="3.40.50.300">
    <property type="entry name" value="P-loop containing nucleotide triphosphate hydrolases"/>
    <property type="match status" value="1"/>
</dbReference>
<dbReference type="CDD" id="cd00130">
    <property type="entry name" value="PAS"/>
    <property type="match status" value="1"/>
</dbReference>
<keyword evidence="6" id="KW-0129">CBS domain</keyword>
<evidence type="ECO:0000256" key="3">
    <source>
        <dbReference type="ARBA" id="ARBA00023015"/>
    </source>
</evidence>
<dbReference type="GO" id="GO:0043565">
    <property type="term" value="F:sequence-specific DNA binding"/>
    <property type="evidence" value="ECO:0007669"/>
    <property type="project" value="InterPro"/>
</dbReference>
<dbReference type="PRINTS" id="PR01590">
    <property type="entry name" value="HTHFIS"/>
</dbReference>
<evidence type="ECO:0000259" key="9">
    <source>
        <dbReference type="PROSITE" id="PS51371"/>
    </source>
</evidence>
<feature type="domain" description="PAS" evidence="8">
    <location>
        <begin position="239"/>
        <end position="292"/>
    </location>
</feature>
<feature type="domain" description="CBS" evidence="9">
    <location>
        <begin position="72"/>
        <end position="129"/>
    </location>
</feature>
<dbReference type="EMBL" id="MJEH01000006">
    <property type="protein sequence ID" value="OEH94011.1"/>
    <property type="molecule type" value="Genomic_DNA"/>
</dbReference>
<dbReference type="InterPro" id="IPR058031">
    <property type="entry name" value="AAA_lid_NorR"/>
</dbReference>
<keyword evidence="3" id="KW-0805">Transcription regulation</keyword>
<dbReference type="PANTHER" id="PTHR32071:SF57">
    <property type="entry name" value="C4-DICARBOXYLATE TRANSPORT TRANSCRIPTIONAL REGULATORY PROTEIN DCTD"/>
    <property type="match status" value="1"/>
</dbReference>
<dbReference type="InterPro" id="IPR009057">
    <property type="entry name" value="Homeodomain-like_sf"/>
</dbReference>
<gene>
    <name evidence="10" type="ORF">BFG57_10215</name>
</gene>
<dbReference type="InterPro" id="IPR027417">
    <property type="entry name" value="P-loop_NTPase"/>
</dbReference>
<keyword evidence="1" id="KW-0547">Nucleotide-binding</keyword>
<keyword evidence="5" id="KW-0804">Transcription</keyword>
<dbReference type="InterPro" id="IPR025662">
    <property type="entry name" value="Sigma_54_int_dom_ATP-bd_1"/>
</dbReference>
<dbReference type="SUPFAM" id="SSF55785">
    <property type="entry name" value="PYP-like sensor domain (PAS domain)"/>
    <property type="match status" value="2"/>
</dbReference>
<comment type="caution">
    <text evidence="10">The sequence shown here is derived from an EMBL/GenBank/DDBJ whole genome shotgun (WGS) entry which is preliminary data.</text>
</comment>
<sequence length="679" mass="76512">MLLLQDIMTAVERTVDERTSLAEVIKIMKERKWNVIPVIGGDGYLAGVFTRSELYEAILDGVSLTEEVGHYLKRNVAVMPLHTPYEVVEKIVRGSKVGTGVVINEADKVIGLFTKTDMVTALLNETNSLKEQIETIMNTSHLGAVMADGANQIVYVNDRISEMVGLHKEDMLGYEFTKIFEKIDTSKAHMKDIKIREEQFILRLSHYRTVQGKKGVIALFQDRSEVEMIAQELETVKNLHSTLETAIDHAYDGILMIDQKKKITMVSPPLLKLFNVVKEDILGKNVEEVFPQLNLTVVLKSGEADLSDFMEINGIKYIVNRIPVLQGEEVIGVLGKITFRQLNEVNALFKKLERSQSNNVKQAETARFSWDEIITQDPYTKKLKKSAAKAAKGRSTVLIRGESGTGKELFAHAIHNSSTRKDENFVIVNCAAIPEHLLESEFFGYEAGAFTGARQKRTFGKFDMANGGTLFLDEIGDMSLSLQAKLLRVLQEGEFYRVGSTERVHVDVRIIAATNRSLEEMVRNGEFREDLYYRLNVISLQIPPLRKRIADVEILINTIMKELNRLIGTSITGIDDHAKRLLMCYEWPGNIRELRNVLERAMTFSEFGKIQIEDLPDYMIEKVHVVPENKEPKLALAESAELSAIKIALAEADDNKSKAAKLLGISRSGLYEKLKKYGL</sequence>